<name>A0A318JV02_9NOCA</name>
<comment type="subcellular location">
    <subcellularLocation>
        <location evidence="1">Membrane</location>
        <topology evidence="1">Multi-pass membrane protein</topology>
    </subcellularLocation>
</comment>
<evidence type="ECO:0000256" key="4">
    <source>
        <dbReference type="ARBA" id="ARBA00023136"/>
    </source>
</evidence>
<sequence length="139" mass="15008">MTAIPAPAAEARPGKTLNRVLWTLQILLGLFFIIASALPKLFGQETAVQSFDDIGWGDWFRYFTGIVELSGGIGLLVPRLSGLAAAGLSITMVLAAATQAFLLDAPAMSPFPLVLAVVFAWIAYERRDTIIAVREMLSR</sequence>
<organism evidence="6 7">
    <name type="scientific">Nocardia tenerifensis</name>
    <dbReference type="NCBI Taxonomy" id="228006"/>
    <lineage>
        <taxon>Bacteria</taxon>
        <taxon>Bacillati</taxon>
        <taxon>Actinomycetota</taxon>
        <taxon>Actinomycetes</taxon>
        <taxon>Mycobacteriales</taxon>
        <taxon>Nocardiaceae</taxon>
        <taxon>Nocardia</taxon>
    </lineage>
</organism>
<proteinExistence type="predicted"/>
<keyword evidence="2 5" id="KW-0812">Transmembrane</keyword>
<accession>A0A318JV02</accession>
<feature type="transmembrane region" description="Helical" evidence="5">
    <location>
        <begin position="83"/>
        <end position="101"/>
    </location>
</feature>
<evidence type="ECO:0000313" key="7">
    <source>
        <dbReference type="Proteomes" id="UP000247569"/>
    </source>
</evidence>
<comment type="caution">
    <text evidence="6">The sequence shown here is derived from an EMBL/GenBank/DDBJ whole genome shotgun (WGS) entry which is preliminary data.</text>
</comment>
<feature type="transmembrane region" description="Helical" evidence="5">
    <location>
        <begin position="20"/>
        <end position="39"/>
    </location>
</feature>
<dbReference type="OrthoDB" id="3576439at2"/>
<evidence type="ECO:0000313" key="6">
    <source>
        <dbReference type="EMBL" id="PXX56452.1"/>
    </source>
</evidence>
<keyword evidence="4 5" id="KW-0472">Membrane</keyword>
<evidence type="ECO:0000256" key="5">
    <source>
        <dbReference type="SAM" id="Phobius"/>
    </source>
</evidence>
<protein>
    <submittedName>
        <fullName evidence="6">DoxX-like protein</fullName>
    </submittedName>
</protein>
<keyword evidence="3 5" id="KW-1133">Transmembrane helix</keyword>
<dbReference type="GO" id="GO:0016020">
    <property type="term" value="C:membrane"/>
    <property type="evidence" value="ECO:0007669"/>
    <property type="project" value="UniProtKB-SubCell"/>
</dbReference>
<dbReference type="Pfam" id="PF13564">
    <property type="entry name" value="DoxX_2"/>
    <property type="match status" value="1"/>
</dbReference>
<feature type="transmembrane region" description="Helical" evidence="5">
    <location>
        <begin position="107"/>
        <end position="124"/>
    </location>
</feature>
<dbReference type="InterPro" id="IPR032808">
    <property type="entry name" value="DoxX"/>
</dbReference>
<dbReference type="AlphaFoldDB" id="A0A318JV02"/>
<dbReference type="EMBL" id="QJKF01000019">
    <property type="protein sequence ID" value="PXX56452.1"/>
    <property type="molecule type" value="Genomic_DNA"/>
</dbReference>
<evidence type="ECO:0000256" key="1">
    <source>
        <dbReference type="ARBA" id="ARBA00004141"/>
    </source>
</evidence>
<feature type="transmembrane region" description="Helical" evidence="5">
    <location>
        <begin position="59"/>
        <end position="76"/>
    </location>
</feature>
<keyword evidence="7" id="KW-1185">Reference proteome</keyword>
<dbReference type="RefSeq" id="WP_040734108.1">
    <property type="nucleotide sequence ID" value="NZ_QJKF01000019.1"/>
</dbReference>
<evidence type="ECO:0000256" key="3">
    <source>
        <dbReference type="ARBA" id="ARBA00022989"/>
    </source>
</evidence>
<gene>
    <name evidence="6" type="ORF">DFR70_1194</name>
</gene>
<evidence type="ECO:0000256" key="2">
    <source>
        <dbReference type="ARBA" id="ARBA00022692"/>
    </source>
</evidence>
<dbReference type="Proteomes" id="UP000247569">
    <property type="component" value="Unassembled WGS sequence"/>
</dbReference>
<reference evidence="6 7" key="1">
    <citation type="submission" date="2018-05" db="EMBL/GenBank/DDBJ databases">
        <title>Genomic Encyclopedia of Type Strains, Phase IV (KMG-IV): sequencing the most valuable type-strain genomes for metagenomic binning, comparative biology and taxonomic classification.</title>
        <authorList>
            <person name="Goeker M."/>
        </authorList>
    </citation>
    <scope>NUCLEOTIDE SEQUENCE [LARGE SCALE GENOMIC DNA]</scope>
    <source>
        <strain evidence="6 7">DSM 44704</strain>
    </source>
</reference>